<dbReference type="STRING" id="550540.Fbal_0638"/>
<dbReference type="KEGG" id="fbl:Fbal_0638"/>
<reference evidence="8 9" key="1">
    <citation type="journal article" date="2010" name="Stand. Genomic Sci.">
        <title>Complete genome sequence of Ferrimonas balearica type strain (PAT).</title>
        <authorList>
            <person name="Nolan M."/>
            <person name="Sikorski J."/>
            <person name="Davenport K."/>
            <person name="Lucas S."/>
            <person name="Glavina Del Rio T."/>
            <person name="Tice H."/>
            <person name="Cheng J."/>
            <person name="Goodwin L."/>
            <person name="Pitluck S."/>
            <person name="Liolios K."/>
            <person name="Ivanova N."/>
            <person name="Mavromatis K."/>
            <person name="Ovchinnikova G."/>
            <person name="Pati A."/>
            <person name="Chen A."/>
            <person name="Palaniappan K."/>
            <person name="Land M."/>
            <person name="Hauser L."/>
            <person name="Chang Y."/>
            <person name="Jeffries C."/>
            <person name="Tapia R."/>
            <person name="Brettin T."/>
            <person name="Detter J."/>
            <person name="Han C."/>
            <person name="Yasawong M."/>
            <person name="Rohde M."/>
            <person name="Tindall B."/>
            <person name="Goker M."/>
            <person name="Woyke T."/>
            <person name="Bristow J."/>
            <person name="Eisen J."/>
            <person name="Markowitz V."/>
            <person name="Hugenholtz P."/>
            <person name="Kyrpides N."/>
            <person name="Klenk H."/>
            <person name="Lapidus A."/>
        </authorList>
    </citation>
    <scope>NUCLEOTIDE SEQUENCE [LARGE SCALE GENOMIC DNA]</scope>
    <source>
        <strain evidence="9">DSM 9799 / CCM 4581 / KCTC 23876 / PAT</strain>
    </source>
</reference>
<proteinExistence type="inferred from homology"/>
<keyword evidence="4 7" id="KW-0812">Transmembrane</keyword>
<comment type="similarity">
    <text evidence="2">Belongs to the NrfD family.</text>
</comment>
<comment type="subcellular location">
    <subcellularLocation>
        <location evidence="1">Cell membrane</location>
        <topology evidence="1">Multi-pass membrane protein</topology>
    </subcellularLocation>
</comment>
<dbReference type="Gene3D" id="1.20.1630.10">
    <property type="entry name" value="Formate dehydrogenase/DMSO reductase domain"/>
    <property type="match status" value="1"/>
</dbReference>
<evidence type="ECO:0000256" key="7">
    <source>
        <dbReference type="SAM" id="Phobius"/>
    </source>
</evidence>
<evidence type="ECO:0000256" key="3">
    <source>
        <dbReference type="ARBA" id="ARBA00022475"/>
    </source>
</evidence>
<evidence type="ECO:0000313" key="8">
    <source>
        <dbReference type="EMBL" id="ADN74851.1"/>
    </source>
</evidence>
<dbReference type="Pfam" id="PF03916">
    <property type="entry name" value="NrfD"/>
    <property type="match status" value="1"/>
</dbReference>
<dbReference type="EMBL" id="CP002209">
    <property type="protein sequence ID" value="ADN74851.1"/>
    <property type="molecule type" value="Genomic_DNA"/>
</dbReference>
<dbReference type="RefSeq" id="WP_013344157.1">
    <property type="nucleotide sequence ID" value="NC_014541.1"/>
</dbReference>
<evidence type="ECO:0000256" key="4">
    <source>
        <dbReference type="ARBA" id="ARBA00022692"/>
    </source>
</evidence>
<dbReference type="GO" id="GO:0016491">
    <property type="term" value="F:oxidoreductase activity"/>
    <property type="evidence" value="ECO:0007669"/>
    <property type="project" value="UniProtKB-KW"/>
</dbReference>
<feature type="transmembrane region" description="Helical" evidence="7">
    <location>
        <begin position="290"/>
        <end position="311"/>
    </location>
</feature>
<dbReference type="eggNOG" id="COG3301">
    <property type="taxonomic scope" value="Bacteria"/>
</dbReference>
<keyword evidence="9" id="KW-1185">Reference proteome</keyword>
<dbReference type="OrthoDB" id="31166at2"/>
<dbReference type="NCBIfam" id="TIGR03148">
    <property type="entry name" value="cyt_nit_nrfD"/>
    <property type="match status" value="1"/>
</dbReference>
<evidence type="ECO:0000256" key="6">
    <source>
        <dbReference type="ARBA" id="ARBA00023136"/>
    </source>
</evidence>
<dbReference type="AlphaFoldDB" id="E1SR86"/>
<feature type="transmembrane region" description="Helical" evidence="7">
    <location>
        <begin position="182"/>
        <end position="205"/>
    </location>
</feature>
<dbReference type="GeneID" id="67180882"/>
<dbReference type="GO" id="GO:0005886">
    <property type="term" value="C:plasma membrane"/>
    <property type="evidence" value="ECO:0007669"/>
    <property type="project" value="UniProtKB-SubCell"/>
</dbReference>
<feature type="transmembrane region" description="Helical" evidence="7">
    <location>
        <begin position="20"/>
        <end position="40"/>
    </location>
</feature>
<evidence type="ECO:0000256" key="5">
    <source>
        <dbReference type="ARBA" id="ARBA00022989"/>
    </source>
</evidence>
<dbReference type="InterPro" id="IPR005614">
    <property type="entry name" value="NrfD-like"/>
</dbReference>
<accession>E1SR86</accession>
<evidence type="ECO:0000256" key="2">
    <source>
        <dbReference type="ARBA" id="ARBA00008929"/>
    </source>
</evidence>
<evidence type="ECO:0000256" key="1">
    <source>
        <dbReference type="ARBA" id="ARBA00004651"/>
    </source>
</evidence>
<dbReference type="PANTHER" id="PTHR34856:SF2">
    <property type="entry name" value="PROTEIN NRFD"/>
    <property type="match status" value="1"/>
</dbReference>
<evidence type="ECO:0000313" key="9">
    <source>
        <dbReference type="Proteomes" id="UP000006683"/>
    </source>
</evidence>
<name>E1SR86_FERBD</name>
<protein>
    <submittedName>
        <fullName evidence="8">Respiratory nitrite reductase specific menaquinol--cytochrome-c reductase complex subunit NrfD</fullName>
        <ecNumber evidence="8">1.10.2.-</ecNumber>
    </submittedName>
</protein>
<dbReference type="HOGENOM" id="CLU_045348_1_2_6"/>
<feature type="transmembrane region" description="Helical" evidence="7">
    <location>
        <begin position="150"/>
        <end position="170"/>
    </location>
</feature>
<dbReference type="EC" id="1.10.2.-" evidence="8"/>
<feature type="transmembrane region" description="Helical" evidence="7">
    <location>
        <begin position="60"/>
        <end position="77"/>
    </location>
</feature>
<feature type="transmembrane region" description="Helical" evidence="7">
    <location>
        <begin position="97"/>
        <end position="120"/>
    </location>
</feature>
<sequence length="320" mass="35044">MNPSINAVLNFDTMVWPWPIAIYLFLAGVSAGSVMVAVAVKRYREFHGQAVADSGIVKAMALIAPISVILGLGILIVDLTKPLEFWKMMIFWNPTSVMFWGVMVLSVYIVVLFLYMAALFHQPLMVFGRRFPVVGKLLNLIKGFEGGMQWVLVLLAVALGAYTGFLLSALKGFPLLNNPVLPVLFLVSGISSGAAATILFSLLCFKESAHSQDIHFVHTIEKPVLMTEIFLLITFFLGLVFAGGASAEAARVALMGEFWSTVFWVLVVFCGMVLPWILQWTLPKTLTGRSGFVAALCLLSLTGVFALRHFILYAGQMTVA</sequence>
<dbReference type="InterPro" id="IPR017566">
    <property type="entry name" value="NrfD"/>
</dbReference>
<keyword evidence="5 7" id="KW-1133">Transmembrane helix</keyword>
<organism evidence="8 9">
    <name type="scientific">Ferrimonas balearica (strain DSM 9799 / CCM 4581 / KCTC 23876 / PAT)</name>
    <dbReference type="NCBI Taxonomy" id="550540"/>
    <lineage>
        <taxon>Bacteria</taxon>
        <taxon>Pseudomonadati</taxon>
        <taxon>Pseudomonadota</taxon>
        <taxon>Gammaproteobacteria</taxon>
        <taxon>Alteromonadales</taxon>
        <taxon>Ferrimonadaceae</taxon>
        <taxon>Ferrimonas</taxon>
    </lineage>
</organism>
<keyword evidence="6 7" id="KW-0472">Membrane</keyword>
<keyword evidence="3" id="KW-1003">Cell membrane</keyword>
<dbReference type="PANTHER" id="PTHR34856">
    <property type="entry name" value="PROTEIN NRFD"/>
    <property type="match status" value="1"/>
</dbReference>
<keyword evidence="8" id="KW-0560">Oxidoreductase</keyword>
<feature type="transmembrane region" description="Helical" evidence="7">
    <location>
        <begin position="258"/>
        <end position="278"/>
    </location>
</feature>
<gene>
    <name evidence="8" type="ordered locus">Fbal_0638</name>
</gene>
<dbReference type="InterPro" id="IPR052049">
    <property type="entry name" value="Electron_transfer_protein"/>
</dbReference>
<dbReference type="Proteomes" id="UP000006683">
    <property type="component" value="Chromosome"/>
</dbReference>
<feature type="transmembrane region" description="Helical" evidence="7">
    <location>
        <begin position="225"/>
        <end position="246"/>
    </location>
</feature>